<organism evidence="2 3">
    <name type="scientific">Malus baccata</name>
    <name type="common">Siberian crab apple</name>
    <name type="synonym">Pyrus baccata</name>
    <dbReference type="NCBI Taxonomy" id="106549"/>
    <lineage>
        <taxon>Eukaryota</taxon>
        <taxon>Viridiplantae</taxon>
        <taxon>Streptophyta</taxon>
        <taxon>Embryophyta</taxon>
        <taxon>Tracheophyta</taxon>
        <taxon>Spermatophyta</taxon>
        <taxon>Magnoliopsida</taxon>
        <taxon>eudicotyledons</taxon>
        <taxon>Gunneridae</taxon>
        <taxon>Pentapetalae</taxon>
        <taxon>rosids</taxon>
        <taxon>fabids</taxon>
        <taxon>Rosales</taxon>
        <taxon>Rosaceae</taxon>
        <taxon>Amygdaloideae</taxon>
        <taxon>Maleae</taxon>
        <taxon>Malus</taxon>
    </lineage>
</organism>
<sequence>MAKKAYLSGGTEKLLRRRWLCRLQREWQRRRKRMTKQSCSTAVRHSEYFTSLFGLIAQIPRVVYSIFTFILMSVVFSFFHLQLQLAPLLKGRFMTTVNVSHPGVPFTCCNKREDDTFDMLYLWVY</sequence>
<evidence type="ECO:0000313" key="3">
    <source>
        <dbReference type="Proteomes" id="UP000315295"/>
    </source>
</evidence>
<feature type="transmembrane region" description="Helical" evidence="1">
    <location>
        <begin position="62"/>
        <end position="83"/>
    </location>
</feature>
<reference evidence="2 3" key="1">
    <citation type="journal article" date="2019" name="G3 (Bethesda)">
        <title>Sequencing of a Wild Apple (Malus baccata) Genome Unravels the Differences Between Cultivated and Wild Apple Species Regarding Disease Resistance and Cold Tolerance.</title>
        <authorList>
            <person name="Chen X."/>
        </authorList>
    </citation>
    <scope>NUCLEOTIDE SEQUENCE [LARGE SCALE GENOMIC DNA]</scope>
    <source>
        <strain evidence="3">cv. Shandingzi</strain>
        <tissue evidence="2">Leaves</tissue>
    </source>
</reference>
<proteinExistence type="predicted"/>
<keyword evidence="3" id="KW-1185">Reference proteome</keyword>
<protein>
    <submittedName>
        <fullName evidence="2">Uncharacterized protein</fullName>
    </submittedName>
</protein>
<dbReference type="AlphaFoldDB" id="A0A540LS72"/>
<dbReference type="Proteomes" id="UP000315295">
    <property type="component" value="Unassembled WGS sequence"/>
</dbReference>
<name>A0A540LS72_MALBA</name>
<keyword evidence="1" id="KW-0812">Transmembrane</keyword>
<gene>
    <name evidence="2" type="ORF">C1H46_025349</name>
</gene>
<accession>A0A540LS72</accession>
<keyword evidence="1" id="KW-1133">Transmembrane helix</keyword>
<keyword evidence="1" id="KW-0472">Membrane</keyword>
<evidence type="ECO:0000313" key="2">
    <source>
        <dbReference type="EMBL" id="TQD89122.1"/>
    </source>
</evidence>
<dbReference type="EMBL" id="VIEB01000491">
    <property type="protein sequence ID" value="TQD89122.1"/>
    <property type="molecule type" value="Genomic_DNA"/>
</dbReference>
<comment type="caution">
    <text evidence="2">The sequence shown here is derived from an EMBL/GenBank/DDBJ whole genome shotgun (WGS) entry which is preliminary data.</text>
</comment>
<evidence type="ECO:0000256" key="1">
    <source>
        <dbReference type="SAM" id="Phobius"/>
    </source>
</evidence>